<name>A0AAV4CFL9_9GAST</name>
<dbReference type="SUPFAM" id="SSF57667">
    <property type="entry name" value="beta-beta-alpha zinc fingers"/>
    <property type="match status" value="3"/>
</dbReference>
<dbReference type="EMBL" id="BLXT01006232">
    <property type="protein sequence ID" value="GFO30270.1"/>
    <property type="molecule type" value="Genomic_DNA"/>
</dbReference>
<dbReference type="PROSITE" id="PS50157">
    <property type="entry name" value="ZINC_FINGER_C2H2_2"/>
    <property type="match status" value="5"/>
</dbReference>
<keyword evidence="9" id="KW-0804">Transcription</keyword>
<feature type="coiled-coil region" evidence="12">
    <location>
        <begin position="89"/>
        <end position="120"/>
    </location>
</feature>
<comment type="subcellular location">
    <subcellularLocation>
        <location evidence="1">Nucleus</location>
    </subcellularLocation>
</comment>
<keyword evidence="3" id="KW-0677">Repeat</keyword>
<evidence type="ECO:0000256" key="12">
    <source>
        <dbReference type="SAM" id="Coils"/>
    </source>
</evidence>
<keyword evidence="12" id="KW-0175">Coiled coil</keyword>
<dbReference type="AlphaFoldDB" id="A0AAV4CFL9"/>
<dbReference type="FunFam" id="3.30.160.60:FF:000072">
    <property type="entry name" value="zinc finger protein 143 isoform X1"/>
    <property type="match status" value="1"/>
</dbReference>
<evidence type="ECO:0000256" key="10">
    <source>
        <dbReference type="ARBA" id="ARBA00023242"/>
    </source>
</evidence>
<keyword evidence="15" id="KW-1185">Reference proteome</keyword>
<dbReference type="GO" id="GO:0005667">
    <property type="term" value="C:transcription regulator complex"/>
    <property type="evidence" value="ECO:0007669"/>
    <property type="project" value="TreeGrafter"/>
</dbReference>
<protein>
    <submittedName>
        <fullName evidence="14">Zinc finger protein 410</fullName>
    </submittedName>
</protein>
<evidence type="ECO:0000256" key="11">
    <source>
        <dbReference type="PROSITE-ProRule" id="PRU00042"/>
    </source>
</evidence>
<comment type="caution">
    <text evidence="14">The sequence shown here is derived from an EMBL/GenBank/DDBJ whole genome shotgun (WGS) entry which is preliminary data.</text>
</comment>
<evidence type="ECO:0000256" key="1">
    <source>
        <dbReference type="ARBA" id="ARBA00004123"/>
    </source>
</evidence>
<dbReference type="PANTHER" id="PTHR14003:SF24">
    <property type="entry name" value="ZINC FINGER PROTEIN 410"/>
    <property type="match status" value="1"/>
</dbReference>
<dbReference type="GO" id="GO:0031519">
    <property type="term" value="C:PcG protein complex"/>
    <property type="evidence" value="ECO:0007669"/>
    <property type="project" value="TreeGrafter"/>
</dbReference>
<dbReference type="PANTHER" id="PTHR14003">
    <property type="entry name" value="TRANSCRIPTIONAL REPRESSOR PROTEIN YY"/>
    <property type="match status" value="1"/>
</dbReference>
<keyword evidence="10" id="KW-0539">Nucleus</keyword>
<dbReference type="InterPro" id="IPR036236">
    <property type="entry name" value="Znf_C2H2_sf"/>
</dbReference>
<feature type="domain" description="C2H2-type" evidence="13">
    <location>
        <begin position="238"/>
        <end position="267"/>
    </location>
</feature>
<dbReference type="PROSITE" id="PS00028">
    <property type="entry name" value="ZINC_FINGER_C2H2_1"/>
    <property type="match status" value="5"/>
</dbReference>
<evidence type="ECO:0000259" key="13">
    <source>
        <dbReference type="PROSITE" id="PS50157"/>
    </source>
</evidence>
<dbReference type="GO" id="GO:0000785">
    <property type="term" value="C:chromatin"/>
    <property type="evidence" value="ECO:0007669"/>
    <property type="project" value="TreeGrafter"/>
</dbReference>
<evidence type="ECO:0000256" key="5">
    <source>
        <dbReference type="ARBA" id="ARBA00022833"/>
    </source>
</evidence>
<keyword evidence="8" id="KW-0010">Activator</keyword>
<evidence type="ECO:0000256" key="8">
    <source>
        <dbReference type="ARBA" id="ARBA00023159"/>
    </source>
</evidence>
<feature type="domain" description="C2H2-type" evidence="13">
    <location>
        <begin position="298"/>
        <end position="325"/>
    </location>
</feature>
<dbReference type="Pfam" id="PF00096">
    <property type="entry name" value="zf-C2H2"/>
    <property type="match status" value="3"/>
</dbReference>
<dbReference type="InterPro" id="IPR013087">
    <property type="entry name" value="Znf_C2H2_type"/>
</dbReference>
<reference evidence="14 15" key="1">
    <citation type="journal article" date="2021" name="Elife">
        <title>Chloroplast acquisition without the gene transfer in kleptoplastic sea slugs, Plakobranchus ocellatus.</title>
        <authorList>
            <person name="Maeda T."/>
            <person name="Takahashi S."/>
            <person name="Yoshida T."/>
            <person name="Shimamura S."/>
            <person name="Takaki Y."/>
            <person name="Nagai Y."/>
            <person name="Toyoda A."/>
            <person name="Suzuki Y."/>
            <person name="Arimoto A."/>
            <person name="Ishii H."/>
            <person name="Satoh N."/>
            <person name="Nishiyama T."/>
            <person name="Hasebe M."/>
            <person name="Maruyama T."/>
            <person name="Minagawa J."/>
            <person name="Obokata J."/>
            <person name="Shigenobu S."/>
        </authorList>
    </citation>
    <scope>NUCLEOTIDE SEQUENCE [LARGE SCALE GENOMIC DNA]</scope>
</reference>
<evidence type="ECO:0000256" key="9">
    <source>
        <dbReference type="ARBA" id="ARBA00023163"/>
    </source>
</evidence>
<evidence type="ECO:0000256" key="7">
    <source>
        <dbReference type="ARBA" id="ARBA00023125"/>
    </source>
</evidence>
<keyword evidence="6" id="KW-0805">Transcription regulation</keyword>
<evidence type="ECO:0000256" key="4">
    <source>
        <dbReference type="ARBA" id="ARBA00022771"/>
    </source>
</evidence>
<evidence type="ECO:0000313" key="15">
    <source>
        <dbReference type="Proteomes" id="UP000735302"/>
    </source>
</evidence>
<dbReference type="GO" id="GO:0008270">
    <property type="term" value="F:zinc ion binding"/>
    <property type="evidence" value="ECO:0007669"/>
    <property type="project" value="UniProtKB-KW"/>
</dbReference>
<keyword evidence="7" id="KW-0238">DNA-binding</keyword>
<feature type="domain" description="C2H2-type" evidence="13">
    <location>
        <begin position="178"/>
        <end position="207"/>
    </location>
</feature>
<evidence type="ECO:0000256" key="2">
    <source>
        <dbReference type="ARBA" id="ARBA00022723"/>
    </source>
</evidence>
<keyword evidence="4 11" id="KW-0863">Zinc-finger</keyword>
<feature type="domain" description="C2H2-type" evidence="13">
    <location>
        <begin position="268"/>
        <end position="297"/>
    </location>
</feature>
<gene>
    <name evidence="14" type="ORF">PoB_005677500</name>
</gene>
<dbReference type="Gene3D" id="3.30.160.60">
    <property type="entry name" value="Classic Zinc Finger"/>
    <property type="match status" value="5"/>
</dbReference>
<organism evidence="14 15">
    <name type="scientific">Plakobranchus ocellatus</name>
    <dbReference type="NCBI Taxonomy" id="259542"/>
    <lineage>
        <taxon>Eukaryota</taxon>
        <taxon>Metazoa</taxon>
        <taxon>Spiralia</taxon>
        <taxon>Lophotrochozoa</taxon>
        <taxon>Mollusca</taxon>
        <taxon>Gastropoda</taxon>
        <taxon>Heterobranchia</taxon>
        <taxon>Euthyneura</taxon>
        <taxon>Panpulmonata</taxon>
        <taxon>Sacoglossa</taxon>
        <taxon>Placobranchoidea</taxon>
        <taxon>Plakobranchidae</taxon>
        <taxon>Plakobranchus</taxon>
    </lineage>
</organism>
<dbReference type="GO" id="GO:0000978">
    <property type="term" value="F:RNA polymerase II cis-regulatory region sequence-specific DNA binding"/>
    <property type="evidence" value="ECO:0007669"/>
    <property type="project" value="TreeGrafter"/>
</dbReference>
<feature type="domain" description="C2H2-type" evidence="13">
    <location>
        <begin position="208"/>
        <end position="237"/>
    </location>
</feature>
<keyword evidence="5" id="KW-0862">Zinc</keyword>
<dbReference type="SMART" id="SM00355">
    <property type="entry name" value="ZnF_C2H2"/>
    <property type="match status" value="5"/>
</dbReference>
<evidence type="ECO:0000256" key="3">
    <source>
        <dbReference type="ARBA" id="ARBA00022737"/>
    </source>
</evidence>
<keyword evidence="2" id="KW-0479">Metal-binding</keyword>
<dbReference type="GO" id="GO:0000981">
    <property type="term" value="F:DNA-binding transcription factor activity, RNA polymerase II-specific"/>
    <property type="evidence" value="ECO:0007669"/>
    <property type="project" value="TreeGrafter"/>
</dbReference>
<proteinExistence type="predicted"/>
<accession>A0AAV4CFL9</accession>
<sequence>MTSPLFSDNSMLDAVASILARQHQMNKSSDDKSLNSPLLVLTSLSGKDSLLANVIMGASGKNINAKSDHCEALVSNFEQVHALATANLLASTQRDIAKQLEEEEEANADLQRSRRKVRHHSKDCTLGKTYSSVREKQKKKVTEIEQKKVKADHCLKSAVARTLKSNLDESKPVEVKSFACAFEGCSRKFARLNHLKYHELTHTNNRQFKCPHDPCGKMFLTAQCLNVHLRIHTGEKPFKCDHQNCGKTFTTAGNLKNHQRIHTGEQPFICTFEGCGRRFTERSSLTKHKLTHSGDKPFECKLCGKKFTQSGSRRQHLIRHHLDVEIRKSLKQGLLSSSGQEVHVKDRVADREVNEGEICYGSKEETVVKIGGMEVDRQANNPQTDIEAVSCSPQVLVLSNSYPGLPTSEPVVFPHGLSDHIVTVTTQPVSPALEESEKLSLSHTMLNSEGFEQEALEGKSNNLVVLSEEPMYQHSDHPNDIVYAADILDHEEIAHADYTSSQGLDYQGGMTEANYSQDTKAEVFGNHELSHSEAFSVQDSCVEMTITEYANPGSETYHLEPDKNAGGERCEGSGQVETPPCDDAGYTIESIVECNADKISVEEKSLPHVPLKHLKDSSVHFSNVKMNTMDPMMECDDEPDKSNI</sequence>
<evidence type="ECO:0000313" key="14">
    <source>
        <dbReference type="EMBL" id="GFO30270.1"/>
    </source>
</evidence>
<evidence type="ECO:0000256" key="6">
    <source>
        <dbReference type="ARBA" id="ARBA00023015"/>
    </source>
</evidence>
<dbReference type="FunFam" id="3.30.160.60:FF:000446">
    <property type="entry name" value="Zinc finger protein"/>
    <property type="match status" value="1"/>
</dbReference>
<dbReference type="FunFam" id="3.30.160.60:FF:000125">
    <property type="entry name" value="Putative zinc finger protein 143"/>
    <property type="match status" value="3"/>
</dbReference>
<dbReference type="Proteomes" id="UP000735302">
    <property type="component" value="Unassembled WGS sequence"/>
</dbReference>